<proteinExistence type="predicted"/>
<feature type="domain" description="Ferrous iron transport protein B C-terminal" evidence="2">
    <location>
        <begin position="55"/>
        <end position="97"/>
    </location>
</feature>
<feature type="transmembrane region" description="Helical" evidence="1">
    <location>
        <begin position="20"/>
        <end position="45"/>
    </location>
</feature>
<organism evidence="3 4">
    <name type="scientific">Candidatus Thermofonsia Clade 3 bacterium</name>
    <dbReference type="NCBI Taxonomy" id="2364212"/>
    <lineage>
        <taxon>Bacteria</taxon>
        <taxon>Bacillati</taxon>
        <taxon>Chloroflexota</taxon>
        <taxon>Candidatus Thermofontia</taxon>
        <taxon>Candidatus Thermofonsia Clade 3</taxon>
    </lineage>
</organism>
<evidence type="ECO:0000259" key="2">
    <source>
        <dbReference type="Pfam" id="PF07664"/>
    </source>
</evidence>
<dbReference type="Pfam" id="PF07664">
    <property type="entry name" value="FeoB_C"/>
    <property type="match status" value="1"/>
</dbReference>
<dbReference type="AlphaFoldDB" id="A0A2M8Q630"/>
<dbReference type="EMBL" id="PGTN01001288">
    <property type="protein sequence ID" value="PJF45250.1"/>
    <property type="molecule type" value="Genomic_DNA"/>
</dbReference>
<dbReference type="Proteomes" id="UP000230790">
    <property type="component" value="Unassembled WGS sequence"/>
</dbReference>
<evidence type="ECO:0000313" key="3">
    <source>
        <dbReference type="EMBL" id="PJF45250.1"/>
    </source>
</evidence>
<name>A0A2M8Q630_9CHLR</name>
<evidence type="ECO:0000313" key="4">
    <source>
        <dbReference type="Proteomes" id="UP000230790"/>
    </source>
</evidence>
<dbReference type="InterPro" id="IPR050860">
    <property type="entry name" value="FeoB_GTPase"/>
</dbReference>
<feature type="non-terminal residue" evidence="3">
    <location>
        <position position="1"/>
    </location>
</feature>
<sequence>CNVPAIMGTRIMRSRALRALTMLVIPFSLCSARLQVALFITTAIFPPSKAPLVLLTLYVLSILLAMFTAFIWRGRYVNREPLLLELPPYRLPTLRFLF</sequence>
<keyword evidence="1" id="KW-0472">Membrane</keyword>
<dbReference type="GO" id="GO:0015093">
    <property type="term" value="F:ferrous iron transmembrane transporter activity"/>
    <property type="evidence" value="ECO:0007669"/>
    <property type="project" value="InterPro"/>
</dbReference>
<accession>A0A2M8Q630</accession>
<keyword evidence="1" id="KW-0812">Transmembrane</keyword>
<dbReference type="GO" id="GO:0005886">
    <property type="term" value="C:plasma membrane"/>
    <property type="evidence" value="ECO:0007669"/>
    <property type="project" value="TreeGrafter"/>
</dbReference>
<feature type="non-terminal residue" evidence="3">
    <location>
        <position position="98"/>
    </location>
</feature>
<dbReference type="PANTHER" id="PTHR43185:SF1">
    <property type="entry name" value="FE(2+) TRANSPORTER FEOB"/>
    <property type="match status" value="1"/>
</dbReference>
<reference evidence="3 4" key="1">
    <citation type="submission" date="2017-11" db="EMBL/GenBank/DDBJ databases">
        <title>Evolution of Phototrophy in the Chloroflexi Phylum Driven by Horizontal Gene Transfer.</title>
        <authorList>
            <person name="Ward L.M."/>
            <person name="Hemp J."/>
            <person name="Shih P.M."/>
            <person name="Mcglynn S.E."/>
            <person name="Fischer W."/>
        </authorList>
    </citation>
    <scope>NUCLEOTIDE SEQUENCE [LARGE SCALE GENOMIC DNA]</scope>
    <source>
        <strain evidence="3">JP3_7</strain>
    </source>
</reference>
<dbReference type="PANTHER" id="PTHR43185">
    <property type="entry name" value="FERROUS IRON TRANSPORT PROTEIN B"/>
    <property type="match status" value="1"/>
</dbReference>
<keyword evidence="1" id="KW-1133">Transmembrane helix</keyword>
<feature type="transmembrane region" description="Helical" evidence="1">
    <location>
        <begin position="51"/>
        <end position="72"/>
    </location>
</feature>
<protein>
    <submittedName>
        <fullName evidence="3">Ferrous iron transporter B</fullName>
    </submittedName>
</protein>
<evidence type="ECO:0000256" key="1">
    <source>
        <dbReference type="SAM" id="Phobius"/>
    </source>
</evidence>
<gene>
    <name evidence="3" type="ORF">CUN48_19850</name>
</gene>
<dbReference type="InterPro" id="IPR011640">
    <property type="entry name" value="Fe2_transport_prot_B_C"/>
</dbReference>
<comment type="caution">
    <text evidence="3">The sequence shown here is derived from an EMBL/GenBank/DDBJ whole genome shotgun (WGS) entry which is preliminary data.</text>
</comment>